<dbReference type="Pfam" id="PF11294">
    <property type="entry name" value="DUF3095"/>
    <property type="match status" value="1"/>
</dbReference>
<dbReference type="EMBL" id="JAAKZH010000001">
    <property type="protein sequence ID" value="NGO62549.1"/>
    <property type="molecule type" value="Genomic_DNA"/>
</dbReference>
<dbReference type="InterPro" id="IPR021445">
    <property type="entry name" value="DUF3095"/>
</dbReference>
<reference evidence="1 2" key="1">
    <citation type="submission" date="2020-02" db="EMBL/GenBank/DDBJ databases">
        <title>Genome sequence of the type strain CCBAU10050 of Rhizobium daejeonense.</title>
        <authorList>
            <person name="Gao J."/>
            <person name="Sun J."/>
        </authorList>
    </citation>
    <scope>NUCLEOTIDE SEQUENCE [LARGE SCALE GENOMIC DNA]</scope>
    <source>
        <strain evidence="1 2">CCBAU10050</strain>
    </source>
</reference>
<dbReference type="Proteomes" id="UP000477849">
    <property type="component" value="Unassembled WGS sequence"/>
</dbReference>
<keyword evidence="2" id="KW-1185">Reference proteome</keyword>
<accession>A0A6M1RTY0</accession>
<dbReference type="RefSeq" id="WP_163900252.1">
    <property type="nucleotide sequence ID" value="NZ_CP048427.1"/>
</dbReference>
<proteinExistence type="predicted"/>
<gene>
    <name evidence="1" type="ORF">G6N76_02600</name>
</gene>
<evidence type="ECO:0000313" key="2">
    <source>
        <dbReference type="Proteomes" id="UP000477849"/>
    </source>
</evidence>
<protein>
    <submittedName>
        <fullName evidence="1">DUF3095 domain-containing protein</fullName>
    </submittedName>
</protein>
<comment type="caution">
    <text evidence="1">The sequence shown here is derived from an EMBL/GenBank/DDBJ whole genome shotgun (WGS) entry which is preliminary data.</text>
</comment>
<sequence length="388" mass="41651">MANADDEFLQRLPVLREFGDVADTLKYEPLPDGWALAVADVINSTGAIDSGRYKAVNMAGAGVISALLNALQKFDLPFVFGGDGAVVAIPPASIDAARETLARVLSWVRDDMELAMRASIVPVEDIRRHGHDVRVARFQASDDVSYAMFSGGGSSWAEARMKAGDYGIASAPAGSRPDLSGLSCRWDPIAATQGRIVSIIVMPQPAGDMEAFRRLVHTLADLSNVDGRDGHPVPASGPDVSFADEGVVLESKALSPYGAGWDRVRKMVGILAQIMLVKTLSKFDGSLGRFSANEYRRGVARNTDFRKFEDGLKMTVDIGPGRLAEIRARLDEARAAGVCHFGLHEQDEALMTCIVPSAVRRNHMHFVDGAMGGYATAATYLKAQMGKA</sequence>
<dbReference type="AlphaFoldDB" id="A0A6M1RTY0"/>
<name>A0A6M1RTY0_9HYPH</name>
<organism evidence="1 2">
    <name type="scientific">Rhizobium daejeonense</name>
    <dbReference type="NCBI Taxonomy" id="240521"/>
    <lineage>
        <taxon>Bacteria</taxon>
        <taxon>Pseudomonadati</taxon>
        <taxon>Pseudomonadota</taxon>
        <taxon>Alphaproteobacteria</taxon>
        <taxon>Hyphomicrobiales</taxon>
        <taxon>Rhizobiaceae</taxon>
        <taxon>Rhizobium/Agrobacterium group</taxon>
        <taxon>Rhizobium</taxon>
    </lineage>
</organism>
<evidence type="ECO:0000313" key="1">
    <source>
        <dbReference type="EMBL" id="NGO62549.1"/>
    </source>
</evidence>